<organism evidence="14 15">
    <name type="scientific">Anaerovibrio slackiae</name>
    <dbReference type="NCBI Taxonomy" id="2652309"/>
    <lineage>
        <taxon>Bacteria</taxon>
        <taxon>Bacillati</taxon>
        <taxon>Bacillota</taxon>
        <taxon>Negativicutes</taxon>
        <taxon>Selenomonadales</taxon>
        <taxon>Selenomonadaceae</taxon>
        <taxon>Anaerovibrio</taxon>
    </lineage>
</organism>
<keyword evidence="3" id="KW-0813">Transport</keyword>
<dbReference type="EMBL" id="VUNR01000008">
    <property type="protein sequence ID" value="MSU08442.1"/>
    <property type="molecule type" value="Genomic_DNA"/>
</dbReference>
<feature type="transmembrane region" description="Helical" evidence="13">
    <location>
        <begin position="392"/>
        <end position="412"/>
    </location>
</feature>
<dbReference type="PIRSF" id="PIRSF006247">
    <property type="entry name" value="TrkH"/>
    <property type="match status" value="1"/>
</dbReference>
<feature type="transmembrane region" description="Helical" evidence="13">
    <location>
        <begin position="237"/>
        <end position="258"/>
    </location>
</feature>
<dbReference type="GeneID" id="96778368"/>
<dbReference type="GO" id="GO:0046872">
    <property type="term" value="F:metal ion binding"/>
    <property type="evidence" value="ECO:0007669"/>
    <property type="project" value="UniProtKB-KW"/>
</dbReference>
<dbReference type="RefSeq" id="WP_154406609.1">
    <property type="nucleotide sequence ID" value="NZ_JAQXJM010000194.1"/>
</dbReference>
<feature type="binding site" evidence="12">
    <location>
        <position position="314"/>
    </location>
    <ligand>
        <name>K(+)</name>
        <dbReference type="ChEBI" id="CHEBI:29103"/>
    </ligand>
</feature>
<evidence type="ECO:0000256" key="1">
    <source>
        <dbReference type="ARBA" id="ARBA00004429"/>
    </source>
</evidence>
<comment type="subcellular location">
    <subcellularLocation>
        <location evidence="1">Cell inner membrane</location>
        <topology evidence="1">Multi-pass membrane protein</topology>
    </subcellularLocation>
</comment>
<keyword evidence="12" id="KW-0479">Metal-binding</keyword>
<dbReference type="Pfam" id="PF02386">
    <property type="entry name" value="TrkH"/>
    <property type="match status" value="1"/>
</dbReference>
<evidence type="ECO:0000256" key="3">
    <source>
        <dbReference type="ARBA" id="ARBA00022448"/>
    </source>
</evidence>
<keyword evidence="10" id="KW-0406">Ion transport</keyword>
<evidence type="ECO:0000256" key="5">
    <source>
        <dbReference type="ARBA" id="ARBA00022519"/>
    </source>
</evidence>
<keyword evidence="8 12" id="KW-0630">Potassium</keyword>
<evidence type="ECO:0000256" key="2">
    <source>
        <dbReference type="ARBA" id="ARBA00009137"/>
    </source>
</evidence>
<dbReference type="AlphaFoldDB" id="A0A6I2UHF8"/>
<evidence type="ECO:0000256" key="7">
    <source>
        <dbReference type="ARBA" id="ARBA00022692"/>
    </source>
</evidence>
<name>A0A6I2UHF8_9FIRM</name>
<keyword evidence="6" id="KW-0633">Potassium transport</keyword>
<dbReference type="Proteomes" id="UP000433181">
    <property type="component" value="Unassembled WGS sequence"/>
</dbReference>
<feature type="binding site" evidence="12">
    <location>
        <position position="218"/>
    </location>
    <ligand>
        <name>K(+)</name>
        <dbReference type="ChEBI" id="CHEBI:29103"/>
    </ligand>
</feature>
<comment type="similarity">
    <text evidence="2">Belongs to the TrkH potassium transport family.</text>
</comment>
<feature type="transmembrane region" description="Helical" evidence="13">
    <location>
        <begin position="270"/>
        <end position="288"/>
    </location>
</feature>
<dbReference type="InterPro" id="IPR004772">
    <property type="entry name" value="TrkH"/>
</dbReference>
<evidence type="ECO:0000256" key="12">
    <source>
        <dbReference type="PIRSR" id="PIRSR006247-1"/>
    </source>
</evidence>
<feature type="transmembrane region" description="Helical" evidence="13">
    <location>
        <begin position="37"/>
        <end position="57"/>
    </location>
</feature>
<accession>A0A6I2UHF8</accession>
<keyword evidence="5" id="KW-0997">Cell inner membrane</keyword>
<dbReference type="GO" id="GO:0005886">
    <property type="term" value="C:plasma membrane"/>
    <property type="evidence" value="ECO:0007669"/>
    <property type="project" value="UniProtKB-SubCell"/>
</dbReference>
<feature type="transmembrane region" description="Helical" evidence="13">
    <location>
        <begin position="326"/>
        <end position="349"/>
    </location>
</feature>
<dbReference type="GO" id="GO:0015379">
    <property type="term" value="F:potassium:chloride symporter activity"/>
    <property type="evidence" value="ECO:0007669"/>
    <property type="project" value="InterPro"/>
</dbReference>
<dbReference type="PANTHER" id="PTHR32024:SF2">
    <property type="entry name" value="TRK SYSTEM POTASSIUM UPTAKE PROTEIN TRKG-RELATED"/>
    <property type="match status" value="1"/>
</dbReference>
<dbReference type="InterPro" id="IPR003445">
    <property type="entry name" value="Cat_transpt"/>
</dbReference>
<evidence type="ECO:0000256" key="11">
    <source>
        <dbReference type="ARBA" id="ARBA00023136"/>
    </source>
</evidence>
<keyword evidence="11 13" id="KW-0472">Membrane</keyword>
<feature type="transmembrane region" description="Helical" evidence="13">
    <location>
        <begin position="69"/>
        <end position="90"/>
    </location>
</feature>
<feature type="binding site" evidence="12">
    <location>
        <position position="110"/>
    </location>
    <ligand>
        <name>K(+)</name>
        <dbReference type="ChEBI" id="CHEBI:29103"/>
    </ligand>
</feature>
<feature type="transmembrane region" description="Helical" evidence="13">
    <location>
        <begin position="418"/>
        <end position="438"/>
    </location>
</feature>
<evidence type="ECO:0000256" key="10">
    <source>
        <dbReference type="ARBA" id="ARBA00023065"/>
    </source>
</evidence>
<keyword evidence="9 13" id="KW-1133">Transmembrane helix</keyword>
<evidence type="ECO:0000313" key="14">
    <source>
        <dbReference type="EMBL" id="MSU08442.1"/>
    </source>
</evidence>
<evidence type="ECO:0000256" key="9">
    <source>
        <dbReference type="ARBA" id="ARBA00022989"/>
    </source>
</evidence>
<feature type="transmembrane region" description="Helical" evidence="13">
    <location>
        <begin position="12"/>
        <end position="31"/>
    </location>
</feature>
<gene>
    <name evidence="14" type="ORF">FYJ84_05515</name>
</gene>
<feature type="binding site" evidence="12">
    <location>
        <position position="431"/>
    </location>
    <ligand>
        <name>K(+)</name>
        <dbReference type="ChEBI" id="CHEBI:29103"/>
    </ligand>
</feature>
<evidence type="ECO:0000256" key="4">
    <source>
        <dbReference type="ARBA" id="ARBA00022475"/>
    </source>
</evidence>
<keyword evidence="4" id="KW-1003">Cell membrane</keyword>
<dbReference type="PANTHER" id="PTHR32024">
    <property type="entry name" value="TRK SYSTEM POTASSIUM UPTAKE PROTEIN TRKG-RELATED"/>
    <property type="match status" value="1"/>
</dbReference>
<keyword evidence="7 13" id="KW-0812">Transmembrane</keyword>
<sequence>MNLKVIAYVLSRLQFFVTFSMGVPFVMALLWGEDCAMDFAGTILVSLGVSVYFYNNGRLEHENLTLREGIAITGIAWFLIPVVSALPFLASHQLNLVDSLFESFSGLTCTGGSVISDLDVVPRSLILWRGVTHWVGGLGIVVLFIALFPQPGSGAARMFNAEGAGPSESRVVPRIKETANALLIMYVAFSLVLLTLLLLCGLSLFDAVNLAMSAVATGGFATTNGSAGDFNSLPVEIVLIIFMLIGGGNFGLYFMGWKKGYRHILKDTEFRVYILMFLIVTPLVMLNLTNIMGLDGGTALRHAAFQMASIMTSTGLATCNFDQWPAFSQFCIIIAMLTGGCAGSTAGGMKLSRVIILWKMVGTIIQEKLHPNSIARVRLEDQSQSSTVVFRVARFFFLYVMIALIAACFFNFDGLPVVDSVMLGLSCMGNMGVAFGAAYTFYDLPDMTKVVCCLCMVIGRLEIFTFLAMLQPGFWKRDSNW</sequence>
<evidence type="ECO:0000256" key="13">
    <source>
        <dbReference type="SAM" id="Phobius"/>
    </source>
</evidence>
<feature type="transmembrane region" description="Helical" evidence="13">
    <location>
        <begin position="450"/>
        <end position="470"/>
    </location>
</feature>
<feature type="transmembrane region" description="Helical" evidence="13">
    <location>
        <begin position="126"/>
        <end position="148"/>
    </location>
</feature>
<reference evidence="14 15" key="1">
    <citation type="submission" date="2019-08" db="EMBL/GenBank/DDBJ databases">
        <title>In-depth cultivation of the pig gut microbiome towards novel bacterial diversity and tailored functional studies.</title>
        <authorList>
            <person name="Wylensek D."/>
            <person name="Hitch T.C.A."/>
            <person name="Clavel T."/>
        </authorList>
    </citation>
    <scope>NUCLEOTIDE SEQUENCE [LARGE SCALE GENOMIC DNA]</scope>
    <source>
        <strain evidence="14 15">WCA-693-APC-5D-A</strain>
    </source>
</reference>
<evidence type="ECO:0000313" key="15">
    <source>
        <dbReference type="Proteomes" id="UP000433181"/>
    </source>
</evidence>
<evidence type="ECO:0000256" key="8">
    <source>
        <dbReference type="ARBA" id="ARBA00022958"/>
    </source>
</evidence>
<proteinExistence type="inferred from homology"/>
<comment type="caution">
    <text evidence="14">The sequence shown here is derived from an EMBL/GenBank/DDBJ whole genome shotgun (WGS) entry which is preliminary data.</text>
</comment>
<feature type="transmembrane region" description="Helical" evidence="13">
    <location>
        <begin position="183"/>
        <end position="205"/>
    </location>
</feature>
<evidence type="ECO:0000256" key="6">
    <source>
        <dbReference type="ARBA" id="ARBA00022538"/>
    </source>
</evidence>
<feature type="binding site" evidence="12">
    <location>
        <position position="430"/>
    </location>
    <ligand>
        <name>K(+)</name>
        <dbReference type="ChEBI" id="CHEBI:29103"/>
    </ligand>
</feature>
<protein>
    <submittedName>
        <fullName evidence="14">TrkH family potassium uptake protein</fullName>
    </submittedName>
</protein>
<keyword evidence="15" id="KW-1185">Reference proteome</keyword>